<dbReference type="InterPro" id="IPR027752">
    <property type="entry name" value="TTLL10"/>
</dbReference>
<dbReference type="Proteomes" id="UP000050790">
    <property type="component" value="Unassembled WGS sequence"/>
</dbReference>
<dbReference type="PANTHER" id="PTHR46810:SF1">
    <property type="entry name" value="INACTIVE POLYGLYCYLASE TTLL10"/>
    <property type="match status" value="1"/>
</dbReference>
<feature type="region of interest" description="Disordered" evidence="1">
    <location>
        <begin position="687"/>
        <end position="719"/>
    </location>
</feature>
<evidence type="ECO:0000313" key="3">
    <source>
        <dbReference type="WBParaSite" id="SMRG1_31500.1"/>
    </source>
</evidence>
<organism evidence="2 3">
    <name type="scientific">Schistosoma margrebowiei</name>
    <dbReference type="NCBI Taxonomy" id="48269"/>
    <lineage>
        <taxon>Eukaryota</taxon>
        <taxon>Metazoa</taxon>
        <taxon>Spiralia</taxon>
        <taxon>Lophotrochozoa</taxon>
        <taxon>Platyhelminthes</taxon>
        <taxon>Trematoda</taxon>
        <taxon>Digenea</taxon>
        <taxon>Strigeidida</taxon>
        <taxon>Schistosomatoidea</taxon>
        <taxon>Schistosomatidae</taxon>
        <taxon>Schistosoma</taxon>
    </lineage>
</organism>
<dbReference type="PROSITE" id="PS51221">
    <property type="entry name" value="TTL"/>
    <property type="match status" value="1"/>
</dbReference>
<accession>A0AA84ZJJ6</accession>
<evidence type="ECO:0000256" key="1">
    <source>
        <dbReference type="SAM" id="MobiDB-lite"/>
    </source>
</evidence>
<reference evidence="3" key="1">
    <citation type="submission" date="2023-11" db="UniProtKB">
        <authorList>
            <consortium name="WormBaseParasite"/>
        </authorList>
    </citation>
    <scope>IDENTIFICATION</scope>
</reference>
<dbReference type="SUPFAM" id="SSF56059">
    <property type="entry name" value="Glutathione synthetase ATP-binding domain-like"/>
    <property type="match status" value="1"/>
</dbReference>
<dbReference type="PANTHER" id="PTHR46810">
    <property type="entry name" value="INACTIVE POLYGLYCYLASE TTLL10"/>
    <property type="match status" value="1"/>
</dbReference>
<dbReference type="GO" id="GO:0070737">
    <property type="term" value="F:protein-glycine ligase activity, elongating"/>
    <property type="evidence" value="ECO:0007669"/>
    <property type="project" value="TreeGrafter"/>
</dbReference>
<feature type="region of interest" description="Disordered" evidence="1">
    <location>
        <begin position="36"/>
        <end position="63"/>
    </location>
</feature>
<proteinExistence type="predicted"/>
<sequence length="904" mass="104145">MLINVQLDPNEMNKQINSNGITSEIINNTSTNNSKLPSFSLSSSSSSSSSSTSTSSMSSSPLLNLSSLKHDENKISDENVKLNVSNKPTVRNILATTHKIPIYYLSRGNNSQLIDTVMTELGWKRTFDRHGDYTLRWTENSIQINYGIFKEGEQLVNHIPNCGLLTNKLGLLISLRDYERRYQNRFGRLPIMVMDDFFPKTFIVDDLKEREAYFKLQENDEAPHMWICKPIGQNQGKGIFLVRDIEEFKVHLKNRDDEARNQPSGLLPRIIQRYIINPLLLDGCKFDIRCYVLIACTMPYLVFYHPGYIRRSAKPYSNQDQNLITHLTNQFVQKKDPAYAEIKNNTVWSWSQVNDYINKHYQEEKKLPVDWTKTVLQWKIQRIIHHVFTTVKNRLAAKIGFFELLGLDFMLDENMKVWLLEVNSNPALQTHCDVLKEVVPVVVKDALHISIECFEKSRHQKCLLPLHGLDNLSAFIFCQRSNRHMRTSLDEVPIVNKISGDLGVPTGWNLLYNESQAAFRARWPILQSCSLRCWIPPRYKPPIIQNNSNLQRPVNDNNTEQNKLNSVSLQTCGSTGATNENLNISAFHTTDVVNCTLKEQNTPKNTVSNQFFHPRLSLPEYRTFESSLRRYPVTPNTINNKILPRRNTLIRQSLQNSKQTINLQDIIEKIPQSESFITVKQPKYQNRTINTNSSNSSNSNDTSTKNISTINNNNNNNGRRITINHENQSRKQIISNLYNCTKNKHDLEVFSEDEILSGKRKTKTKLNLISIYREPVQINKVHLITNSDIDKVFNTTTNNHINSNNNNNSLKKSNDNNINIILPTTPKHIKSKNQSIRIGETSADHIHSNIDNIQNKSKLTGRPYINPNKLHWIESNDSIKINYETKNFTNKLQNIHYSLEDRGS</sequence>
<dbReference type="InterPro" id="IPR004344">
    <property type="entry name" value="TTL/TTLL_fam"/>
</dbReference>
<protein>
    <submittedName>
        <fullName evidence="3">Protein polyglycylase TTLL10</fullName>
    </submittedName>
</protein>
<name>A0AA84ZJJ6_9TREM</name>
<dbReference type="Pfam" id="PF03133">
    <property type="entry name" value="TTL"/>
    <property type="match status" value="1"/>
</dbReference>
<dbReference type="WBParaSite" id="SMRG1_31500.1">
    <property type="protein sequence ID" value="SMRG1_31500.1"/>
    <property type="gene ID" value="SMRG1_31500"/>
</dbReference>
<evidence type="ECO:0000313" key="2">
    <source>
        <dbReference type="Proteomes" id="UP000050790"/>
    </source>
</evidence>
<dbReference type="AlphaFoldDB" id="A0AA84ZJJ6"/>
<dbReference type="Gene3D" id="3.30.470.20">
    <property type="entry name" value="ATP-grasp fold, B domain"/>
    <property type="match status" value="1"/>
</dbReference>